<reference evidence="1" key="1">
    <citation type="journal article" date="2014" name="Nat. Commun.">
        <title>Multiple recent horizontal transfers of a large genomic region in cheese making fungi.</title>
        <authorList>
            <person name="Cheeseman K."/>
            <person name="Ropars J."/>
            <person name="Renault P."/>
            <person name="Dupont J."/>
            <person name="Gouzy J."/>
            <person name="Branca A."/>
            <person name="Abraham A.L."/>
            <person name="Ceppi M."/>
            <person name="Conseiller E."/>
            <person name="Debuchy R."/>
            <person name="Malagnac F."/>
            <person name="Goarin A."/>
            <person name="Silar P."/>
            <person name="Lacoste S."/>
            <person name="Sallet E."/>
            <person name="Bensimon A."/>
            <person name="Giraud T."/>
            <person name="Brygoo Y."/>
        </authorList>
    </citation>
    <scope>NUCLEOTIDE SEQUENCE [LARGE SCALE GENOMIC DNA]</scope>
    <source>
        <strain evidence="1">FM164</strain>
    </source>
</reference>
<accession>W6Q5Z8</accession>
<organism evidence="1 2">
    <name type="scientific">Penicillium roqueforti (strain FM164)</name>
    <dbReference type="NCBI Taxonomy" id="1365484"/>
    <lineage>
        <taxon>Eukaryota</taxon>
        <taxon>Fungi</taxon>
        <taxon>Dikarya</taxon>
        <taxon>Ascomycota</taxon>
        <taxon>Pezizomycotina</taxon>
        <taxon>Eurotiomycetes</taxon>
        <taxon>Eurotiomycetidae</taxon>
        <taxon>Eurotiales</taxon>
        <taxon>Aspergillaceae</taxon>
        <taxon>Penicillium</taxon>
    </lineage>
</organism>
<dbReference type="AlphaFoldDB" id="W6Q5Z8"/>
<keyword evidence="2" id="KW-1185">Reference proteome</keyword>
<evidence type="ECO:0000313" key="1">
    <source>
        <dbReference type="EMBL" id="CDM31416.1"/>
    </source>
</evidence>
<sequence length="133" mass="14565">MTTSLEYLVGLEGTEVTLNSSPQPLFHTGTWEIVEKLEENAEVEDERDVADGLGPSDVAGKFLCRPAGSDAQKIAFMRIYKQIPIAGTEFQKPTIRAAQAVESPDYIELIALKDLREQGCDAVPKLLGYHSGK</sequence>
<protein>
    <submittedName>
        <fullName evidence="1">Genomic scaffold, ProqFM164S02</fullName>
    </submittedName>
</protein>
<proteinExistence type="predicted"/>
<gene>
    <name evidence="1" type="ORF">PROQFM164_S02g001566</name>
</gene>
<dbReference type="Proteomes" id="UP000030686">
    <property type="component" value="Unassembled WGS sequence"/>
</dbReference>
<evidence type="ECO:0000313" key="2">
    <source>
        <dbReference type="Proteomes" id="UP000030686"/>
    </source>
</evidence>
<dbReference type="EMBL" id="HG792016">
    <property type="protein sequence ID" value="CDM31416.1"/>
    <property type="molecule type" value="Genomic_DNA"/>
</dbReference>
<name>W6Q5Z8_PENRF</name>
<dbReference type="OrthoDB" id="5401170at2759"/>